<dbReference type="Proteomes" id="UP000317494">
    <property type="component" value="Unassembled WGS sequence"/>
</dbReference>
<dbReference type="AlphaFoldDB" id="A0A507DP16"/>
<name>A0A507DP16_9FUNG</name>
<keyword evidence="3" id="KW-1185">Reference proteome</keyword>
<protein>
    <submittedName>
        <fullName evidence="2">Uncharacterized protein</fullName>
    </submittedName>
</protein>
<feature type="region of interest" description="Disordered" evidence="1">
    <location>
        <begin position="1"/>
        <end position="89"/>
    </location>
</feature>
<reference evidence="2 3" key="1">
    <citation type="journal article" date="2019" name="Sci. Rep.">
        <title>Comparative genomics of chytrid fungi reveal insights into the obligate biotrophic and pathogenic lifestyle of Synchytrium endobioticum.</title>
        <authorList>
            <person name="van de Vossenberg B.T.L.H."/>
            <person name="Warris S."/>
            <person name="Nguyen H.D.T."/>
            <person name="van Gent-Pelzer M.P.E."/>
            <person name="Joly D.L."/>
            <person name="van de Geest H.C."/>
            <person name="Bonants P.J.M."/>
            <person name="Smith D.S."/>
            <person name="Levesque C.A."/>
            <person name="van der Lee T.A.J."/>
        </authorList>
    </citation>
    <scope>NUCLEOTIDE SEQUENCE [LARGE SCALE GENOMIC DNA]</scope>
    <source>
        <strain evidence="2 3">MB42</strain>
    </source>
</reference>
<comment type="caution">
    <text evidence="2">The sequence shown here is derived from an EMBL/GenBank/DDBJ whole genome shotgun (WGS) entry which is preliminary data.</text>
</comment>
<gene>
    <name evidence="2" type="ORF">SeMB42_g01293</name>
</gene>
<accession>A0A507DP16</accession>
<evidence type="ECO:0000256" key="1">
    <source>
        <dbReference type="SAM" id="MobiDB-lite"/>
    </source>
</evidence>
<evidence type="ECO:0000313" key="2">
    <source>
        <dbReference type="EMBL" id="TPX52620.1"/>
    </source>
</evidence>
<evidence type="ECO:0000313" key="3">
    <source>
        <dbReference type="Proteomes" id="UP000317494"/>
    </source>
</evidence>
<dbReference type="VEuPathDB" id="FungiDB:SeMB42_g01293"/>
<organism evidence="2 3">
    <name type="scientific">Synchytrium endobioticum</name>
    <dbReference type="NCBI Taxonomy" id="286115"/>
    <lineage>
        <taxon>Eukaryota</taxon>
        <taxon>Fungi</taxon>
        <taxon>Fungi incertae sedis</taxon>
        <taxon>Chytridiomycota</taxon>
        <taxon>Chytridiomycota incertae sedis</taxon>
        <taxon>Chytridiomycetes</taxon>
        <taxon>Synchytriales</taxon>
        <taxon>Synchytriaceae</taxon>
        <taxon>Synchytrium</taxon>
    </lineage>
</organism>
<proteinExistence type="predicted"/>
<feature type="compositionally biased region" description="Polar residues" evidence="1">
    <location>
        <begin position="15"/>
        <end position="26"/>
    </location>
</feature>
<sequence length="89" mass="10438">MMMGSELKRKRKLSLRSNQYSNSVPAMSSKGRAAKEEQQHGLRRWNFRPFHSGYRNENQFDNGPTLRVSSELKHRTPSPAHRQNTKNRL</sequence>
<dbReference type="EMBL" id="QEAN01000032">
    <property type="protein sequence ID" value="TPX52620.1"/>
    <property type="molecule type" value="Genomic_DNA"/>
</dbReference>